<evidence type="ECO:0008006" key="6">
    <source>
        <dbReference type="Google" id="ProtNLM"/>
    </source>
</evidence>
<protein>
    <recommendedName>
        <fullName evidence="6">Mid2 domain-containing protein</fullName>
    </recommendedName>
</protein>
<name>A0AAD5V9I5_9APHY</name>
<organism evidence="4 5">
    <name type="scientific">Meripilus lineatus</name>
    <dbReference type="NCBI Taxonomy" id="2056292"/>
    <lineage>
        <taxon>Eukaryota</taxon>
        <taxon>Fungi</taxon>
        <taxon>Dikarya</taxon>
        <taxon>Basidiomycota</taxon>
        <taxon>Agaricomycotina</taxon>
        <taxon>Agaricomycetes</taxon>
        <taxon>Polyporales</taxon>
        <taxon>Meripilaceae</taxon>
        <taxon>Meripilus</taxon>
    </lineage>
</organism>
<feature type="chain" id="PRO_5042006317" description="Mid2 domain-containing protein" evidence="3">
    <location>
        <begin position="22"/>
        <end position="391"/>
    </location>
</feature>
<proteinExistence type="predicted"/>
<keyword evidence="2" id="KW-1133">Transmembrane helix</keyword>
<dbReference type="AlphaFoldDB" id="A0AAD5V9I5"/>
<feature type="compositionally biased region" description="Polar residues" evidence="1">
    <location>
        <begin position="266"/>
        <end position="283"/>
    </location>
</feature>
<keyword evidence="2" id="KW-0472">Membrane</keyword>
<gene>
    <name evidence="4" type="ORF">NLI96_g2027</name>
</gene>
<reference evidence="4" key="1">
    <citation type="submission" date="2022-07" db="EMBL/GenBank/DDBJ databases">
        <title>Genome Sequence of Physisporinus lineatus.</title>
        <authorList>
            <person name="Buettner E."/>
        </authorList>
    </citation>
    <scope>NUCLEOTIDE SEQUENCE</scope>
    <source>
        <strain evidence="4">VT162</strain>
    </source>
</reference>
<sequence>MKALYFFYLVWVITGISYVYGTPLPQLDGLLDGNIPTTIAAAQEAHPNHAAEPTAYHTEQQIPPAAAGMLHPTPTMVPGYPGYPVTSGFLGQFRPTLSVHPGLTSGSIIAVPTGYKAAGSSSPSSSRSLFSPTAKPTAESPTPSSSSSDPPPSPSSGSSSTLNRWKIIGIGVISFGVVIALLILSISFDNWFRFLKDLFRGWRSKKGSGKRGGGGDGSFEELVPDWEKASWEIRVDQSDRERYPSFSSLPNGLSRSASARKAERSGTSPNPHANPVNSNTNAYPDTAVGWAGVGTTSGQTYAYPQTPGGSTNVEKEMDVTTYSQKNAGWVYYVPPKAILENSEVPSIPAVSTNRTPSRSRSRRDKDGRGEDPFQDPKPSTAHQSVYGGIAD</sequence>
<feature type="region of interest" description="Disordered" evidence="1">
    <location>
        <begin position="242"/>
        <end position="284"/>
    </location>
</feature>
<dbReference type="EMBL" id="JANAWD010000042">
    <property type="protein sequence ID" value="KAJ3489582.1"/>
    <property type="molecule type" value="Genomic_DNA"/>
</dbReference>
<evidence type="ECO:0000256" key="1">
    <source>
        <dbReference type="SAM" id="MobiDB-lite"/>
    </source>
</evidence>
<feature type="region of interest" description="Disordered" evidence="1">
    <location>
        <begin position="343"/>
        <end position="391"/>
    </location>
</feature>
<keyword evidence="5" id="KW-1185">Reference proteome</keyword>
<comment type="caution">
    <text evidence="4">The sequence shown here is derived from an EMBL/GenBank/DDBJ whole genome shotgun (WGS) entry which is preliminary data.</text>
</comment>
<feature type="transmembrane region" description="Helical" evidence="2">
    <location>
        <begin position="165"/>
        <end position="186"/>
    </location>
</feature>
<evidence type="ECO:0000256" key="2">
    <source>
        <dbReference type="SAM" id="Phobius"/>
    </source>
</evidence>
<feature type="region of interest" description="Disordered" evidence="1">
    <location>
        <begin position="121"/>
        <end position="160"/>
    </location>
</feature>
<keyword evidence="2" id="KW-0812">Transmembrane</keyword>
<dbReference type="Proteomes" id="UP001212997">
    <property type="component" value="Unassembled WGS sequence"/>
</dbReference>
<feature type="compositionally biased region" description="Low complexity" evidence="1">
    <location>
        <begin position="121"/>
        <end position="148"/>
    </location>
</feature>
<feature type="signal peptide" evidence="3">
    <location>
        <begin position="1"/>
        <end position="21"/>
    </location>
</feature>
<evidence type="ECO:0000313" key="4">
    <source>
        <dbReference type="EMBL" id="KAJ3489582.1"/>
    </source>
</evidence>
<keyword evidence="3" id="KW-0732">Signal</keyword>
<evidence type="ECO:0000313" key="5">
    <source>
        <dbReference type="Proteomes" id="UP001212997"/>
    </source>
</evidence>
<accession>A0AAD5V9I5</accession>
<evidence type="ECO:0000256" key="3">
    <source>
        <dbReference type="SAM" id="SignalP"/>
    </source>
</evidence>